<keyword evidence="2" id="KW-1003">Cell membrane</keyword>
<dbReference type="PANTHER" id="PTHR30572">
    <property type="entry name" value="MEMBRANE COMPONENT OF TRANSPORTER-RELATED"/>
    <property type="match status" value="1"/>
</dbReference>
<comment type="similarity">
    <text evidence="6">Belongs to the ABC-4 integral membrane protein family.</text>
</comment>
<gene>
    <name evidence="9" type="ORF">ASU35_17370</name>
</gene>
<feature type="transmembrane region" description="Helical" evidence="7">
    <location>
        <begin position="339"/>
        <end position="360"/>
    </location>
</feature>
<dbReference type="InterPro" id="IPR003838">
    <property type="entry name" value="ABC3_permease_C"/>
</dbReference>
<evidence type="ECO:0000313" key="9">
    <source>
        <dbReference type="EMBL" id="KSV60137.1"/>
    </source>
</evidence>
<dbReference type="GO" id="GO:0005886">
    <property type="term" value="C:plasma membrane"/>
    <property type="evidence" value="ECO:0007669"/>
    <property type="project" value="UniProtKB-SubCell"/>
</dbReference>
<dbReference type="AlphaFoldDB" id="A0A0V8QJ53"/>
<evidence type="ECO:0000256" key="6">
    <source>
        <dbReference type="ARBA" id="ARBA00038076"/>
    </source>
</evidence>
<evidence type="ECO:0000256" key="4">
    <source>
        <dbReference type="ARBA" id="ARBA00022989"/>
    </source>
</evidence>
<dbReference type="STRING" id="290052.ASU35_17370"/>
<keyword evidence="10" id="KW-1185">Reference proteome</keyword>
<comment type="subcellular location">
    <subcellularLocation>
        <location evidence="1">Cell membrane</location>
        <topology evidence="1">Multi-pass membrane protein</topology>
    </subcellularLocation>
</comment>
<proteinExistence type="inferred from homology"/>
<evidence type="ECO:0000259" key="8">
    <source>
        <dbReference type="Pfam" id="PF02687"/>
    </source>
</evidence>
<dbReference type="RefSeq" id="WP_058351633.1">
    <property type="nucleotide sequence ID" value="NZ_CABMMD010000039.1"/>
</dbReference>
<accession>A0A0V8QJ53</accession>
<reference evidence="9 10" key="1">
    <citation type="submission" date="2015-11" db="EMBL/GenBank/DDBJ databases">
        <title>Butyribacter intestini gen. nov., sp. nov., a butyric acid-producing bacterium of the family Lachnospiraceae isolated from the human faeces.</title>
        <authorList>
            <person name="Zou Y."/>
            <person name="Xue W."/>
            <person name="Luo G."/>
            <person name="Lv M."/>
        </authorList>
    </citation>
    <scope>NUCLEOTIDE SEQUENCE [LARGE SCALE GENOMIC DNA]</scope>
    <source>
        <strain evidence="9 10">ACET-33324</strain>
    </source>
</reference>
<feature type="transmembrane region" description="Helical" evidence="7">
    <location>
        <begin position="282"/>
        <end position="308"/>
    </location>
</feature>
<sequence>MKIVLQNILRDKKRTITILMAVILMVSAMISLGNLFYGIRNCQSEYARSCNGYYEYSYRGKKQNLELIRDNNYEIGATQFIATTEVPIPIQLQACNQDFLRMNKMNLIKGEMPTNQQEIIVEEWVLQNLGTDIGIGDTIIFDGKQYMIVGLLSDSFYKNKKEMNVFTTFFTEAECEYYIQFHKKNNLQNQMNEFKNTYSIADSKIRANWEVLESEGVKVPLGKQNSNFRGLISRVVFDEYDLVIVWSFFAVFMIYSIYYLSIYKREKDYGVLKALGCSKGRLFLIIFLELFILYLIGFILGNILGNIFTDKVYNRFMETFLNSNISIVDFQVNLDVVKLGFTVIGILLIIVTFIIVKKIYKLNTVELIRQKETRLLKKRRILSEKHNCLIYSIMYRFITIRKVTLILLIVSLSFGGMIFLTSQYVLEQIKEQNILKIKSDLGSGMDYRVYIGNTDLLNGISTNNVEEMGKIEGISEIHPYNYTLGAVVLNDKQYPNEEYFAPENENQRLLDMTGGICTKQSDGTFLLRTNLWGYDSQMLDSLQEFIIDGEIVPEEIETGQKAVVRLSMDGGGGYDNICIKPGDKIKVKVPRRENYENEDIFKFKNDRYYNIIEIEVAATVKAVSTHNEYFIDDSGIDIVTGNDVFKKITGIDYYNQVELKKISGENEEKITKRLSDIVSDIKSGYFINHTFEVEQEEKNYDQKIFIFSLMTMAIMIMSFLYVMNSTKYITHIWKKELKIMRALGLSNLDLYKMMVMTAVFYGVLSLVLICVGTMISTGVSFWILKKILFFYKARYIINWKYMLIFGALNVLVCVVIMVTAGKRAIKNK</sequence>
<keyword evidence="3 7" id="KW-0812">Transmembrane</keyword>
<dbReference type="PANTHER" id="PTHR30572:SF4">
    <property type="entry name" value="ABC TRANSPORTER PERMEASE YTRF"/>
    <property type="match status" value="1"/>
</dbReference>
<feature type="domain" description="ABC3 transporter permease C-terminal" evidence="8">
    <location>
        <begin position="711"/>
        <end position="826"/>
    </location>
</feature>
<feature type="domain" description="ABC3 transporter permease C-terminal" evidence="8">
    <location>
        <begin position="244"/>
        <end position="361"/>
    </location>
</feature>
<dbReference type="Pfam" id="PF02687">
    <property type="entry name" value="FtsX"/>
    <property type="match status" value="2"/>
</dbReference>
<feature type="transmembrane region" description="Helical" evidence="7">
    <location>
        <begin position="758"/>
        <end position="784"/>
    </location>
</feature>
<evidence type="ECO:0000256" key="1">
    <source>
        <dbReference type="ARBA" id="ARBA00004651"/>
    </source>
</evidence>
<keyword evidence="4 7" id="KW-1133">Transmembrane helix</keyword>
<evidence type="ECO:0000256" key="3">
    <source>
        <dbReference type="ARBA" id="ARBA00022692"/>
    </source>
</evidence>
<dbReference type="InterPro" id="IPR050250">
    <property type="entry name" value="Macrolide_Exporter_MacB"/>
</dbReference>
<dbReference type="OrthoDB" id="9793166at2"/>
<evidence type="ECO:0000256" key="7">
    <source>
        <dbReference type="SAM" id="Phobius"/>
    </source>
</evidence>
<feature type="transmembrane region" description="Helical" evidence="7">
    <location>
        <begin position="404"/>
        <end position="426"/>
    </location>
</feature>
<dbReference type="Proteomes" id="UP000054874">
    <property type="component" value="Unassembled WGS sequence"/>
</dbReference>
<feature type="transmembrane region" description="Helical" evidence="7">
    <location>
        <begin position="796"/>
        <end position="820"/>
    </location>
</feature>
<dbReference type="EMBL" id="LNAM01000039">
    <property type="protein sequence ID" value="KSV60137.1"/>
    <property type="molecule type" value="Genomic_DNA"/>
</dbReference>
<keyword evidence="5 7" id="KW-0472">Membrane</keyword>
<feature type="transmembrane region" description="Helical" evidence="7">
    <location>
        <begin position="704"/>
        <end position="723"/>
    </location>
</feature>
<feature type="transmembrane region" description="Helical" evidence="7">
    <location>
        <begin position="243"/>
        <end position="261"/>
    </location>
</feature>
<evidence type="ECO:0000256" key="5">
    <source>
        <dbReference type="ARBA" id="ARBA00023136"/>
    </source>
</evidence>
<feature type="transmembrane region" description="Helical" evidence="7">
    <location>
        <begin position="16"/>
        <end position="39"/>
    </location>
</feature>
<evidence type="ECO:0000256" key="2">
    <source>
        <dbReference type="ARBA" id="ARBA00022475"/>
    </source>
</evidence>
<dbReference type="GO" id="GO:0022857">
    <property type="term" value="F:transmembrane transporter activity"/>
    <property type="evidence" value="ECO:0007669"/>
    <property type="project" value="TreeGrafter"/>
</dbReference>
<organism evidence="9 10">
    <name type="scientific">Acetivibrio ethanolgignens</name>
    <dbReference type="NCBI Taxonomy" id="290052"/>
    <lineage>
        <taxon>Bacteria</taxon>
        <taxon>Bacillati</taxon>
        <taxon>Bacillota</taxon>
        <taxon>Clostridia</taxon>
        <taxon>Eubacteriales</taxon>
        <taxon>Oscillospiraceae</taxon>
        <taxon>Acetivibrio</taxon>
    </lineage>
</organism>
<comment type="caution">
    <text evidence="9">The sequence shown here is derived from an EMBL/GenBank/DDBJ whole genome shotgun (WGS) entry which is preliminary data.</text>
</comment>
<evidence type="ECO:0000313" key="10">
    <source>
        <dbReference type="Proteomes" id="UP000054874"/>
    </source>
</evidence>
<name>A0A0V8QJ53_9FIRM</name>
<protein>
    <recommendedName>
        <fullName evidence="8">ABC3 transporter permease C-terminal domain-containing protein</fullName>
    </recommendedName>
</protein>